<name>S7RAS6_GLOTA</name>
<sequence>MEDLPLAADTIGMLFEGTEFPKDRRDIRVGGTDDEHANGETGRERNVSLLHKTFDALTIRGGHTGSRSLKEDKELSTSREDRPALLKGWKLESVEEYAKRIGKDVKVVRAEMLRDFEEYLANKANNPPSGYQLPIVFRPPSPVSHPQESQVTVTKAKQHSVEHRRAVESVEHYYDHASTSDDESLELEYYELVSPEKEQRDDTVADDGGRGRNPRSSIDHKQAISPLATPDFRYLADRNVSGGWAGASDLE</sequence>
<feature type="region of interest" description="Disordered" evidence="1">
    <location>
        <begin position="153"/>
        <end position="231"/>
    </location>
</feature>
<organism evidence="2 3">
    <name type="scientific">Gloeophyllum trabeum (strain ATCC 11539 / FP-39264 / Madison 617)</name>
    <name type="common">Brown rot fungus</name>
    <dbReference type="NCBI Taxonomy" id="670483"/>
    <lineage>
        <taxon>Eukaryota</taxon>
        <taxon>Fungi</taxon>
        <taxon>Dikarya</taxon>
        <taxon>Basidiomycota</taxon>
        <taxon>Agaricomycotina</taxon>
        <taxon>Agaricomycetes</taxon>
        <taxon>Gloeophyllales</taxon>
        <taxon>Gloeophyllaceae</taxon>
        <taxon>Gloeophyllum</taxon>
    </lineage>
</organism>
<proteinExistence type="predicted"/>
<feature type="compositionally biased region" description="Basic and acidic residues" evidence="1">
    <location>
        <begin position="68"/>
        <end position="81"/>
    </location>
</feature>
<feature type="compositionally biased region" description="Basic and acidic residues" evidence="1">
    <location>
        <begin position="194"/>
        <end position="210"/>
    </location>
</feature>
<evidence type="ECO:0000313" key="2">
    <source>
        <dbReference type="EMBL" id="EPQ51370.1"/>
    </source>
</evidence>
<dbReference type="AlphaFoldDB" id="S7RAS6"/>
<feature type="compositionally biased region" description="Acidic residues" evidence="1">
    <location>
        <begin position="180"/>
        <end position="189"/>
    </location>
</feature>
<reference evidence="2 3" key="1">
    <citation type="journal article" date="2012" name="Science">
        <title>The Paleozoic origin of enzymatic lignin decomposition reconstructed from 31 fungal genomes.</title>
        <authorList>
            <person name="Floudas D."/>
            <person name="Binder M."/>
            <person name="Riley R."/>
            <person name="Barry K."/>
            <person name="Blanchette R.A."/>
            <person name="Henrissat B."/>
            <person name="Martinez A.T."/>
            <person name="Otillar R."/>
            <person name="Spatafora J.W."/>
            <person name="Yadav J.S."/>
            <person name="Aerts A."/>
            <person name="Benoit I."/>
            <person name="Boyd A."/>
            <person name="Carlson A."/>
            <person name="Copeland A."/>
            <person name="Coutinho P.M."/>
            <person name="de Vries R.P."/>
            <person name="Ferreira P."/>
            <person name="Findley K."/>
            <person name="Foster B."/>
            <person name="Gaskell J."/>
            <person name="Glotzer D."/>
            <person name="Gorecki P."/>
            <person name="Heitman J."/>
            <person name="Hesse C."/>
            <person name="Hori C."/>
            <person name="Igarashi K."/>
            <person name="Jurgens J.A."/>
            <person name="Kallen N."/>
            <person name="Kersten P."/>
            <person name="Kohler A."/>
            <person name="Kuees U."/>
            <person name="Kumar T.K.A."/>
            <person name="Kuo A."/>
            <person name="LaButti K."/>
            <person name="Larrondo L.F."/>
            <person name="Lindquist E."/>
            <person name="Ling A."/>
            <person name="Lombard V."/>
            <person name="Lucas S."/>
            <person name="Lundell T."/>
            <person name="Martin R."/>
            <person name="McLaughlin D.J."/>
            <person name="Morgenstern I."/>
            <person name="Morin E."/>
            <person name="Murat C."/>
            <person name="Nagy L.G."/>
            <person name="Nolan M."/>
            <person name="Ohm R.A."/>
            <person name="Patyshakuliyeva A."/>
            <person name="Rokas A."/>
            <person name="Ruiz-Duenas F.J."/>
            <person name="Sabat G."/>
            <person name="Salamov A."/>
            <person name="Samejima M."/>
            <person name="Schmutz J."/>
            <person name="Slot J.C."/>
            <person name="St John F."/>
            <person name="Stenlid J."/>
            <person name="Sun H."/>
            <person name="Sun S."/>
            <person name="Syed K."/>
            <person name="Tsang A."/>
            <person name="Wiebenga A."/>
            <person name="Young D."/>
            <person name="Pisabarro A."/>
            <person name="Eastwood D.C."/>
            <person name="Martin F."/>
            <person name="Cullen D."/>
            <person name="Grigoriev I.V."/>
            <person name="Hibbett D.S."/>
        </authorList>
    </citation>
    <scope>NUCLEOTIDE SEQUENCE [LARGE SCALE GENOMIC DNA]</scope>
    <source>
        <strain evidence="2 3">ATCC 11539</strain>
    </source>
</reference>
<keyword evidence="3" id="KW-1185">Reference proteome</keyword>
<accession>S7RAS6</accession>
<evidence type="ECO:0000313" key="3">
    <source>
        <dbReference type="Proteomes" id="UP000030669"/>
    </source>
</evidence>
<dbReference type="Proteomes" id="UP000030669">
    <property type="component" value="Unassembled WGS sequence"/>
</dbReference>
<feature type="compositionally biased region" description="Basic and acidic residues" evidence="1">
    <location>
        <begin position="24"/>
        <end position="46"/>
    </location>
</feature>
<gene>
    <name evidence="2" type="ORF">GLOTRDRAFT_133235</name>
</gene>
<dbReference type="KEGG" id="gtr:GLOTRDRAFT_133235"/>
<feature type="region of interest" description="Disordered" evidence="1">
    <location>
        <begin position="24"/>
        <end position="48"/>
    </location>
</feature>
<dbReference type="EMBL" id="KB469311">
    <property type="protein sequence ID" value="EPQ51370.1"/>
    <property type="molecule type" value="Genomic_DNA"/>
</dbReference>
<dbReference type="HOGENOM" id="CLU_1107239_0_0_1"/>
<dbReference type="RefSeq" id="XP_007870334.1">
    <property type="nucleotide sequence ID" value="XM_007872143.1"/>
</dbReference>
<protein>
    <submittedName>
        <fullName evidence="2">Uncharacterized protein</fullName>
    </submittedName>
</protein>
<dbReference type="GeneID" id="19302687"/>
<feature type="compositionally biased region" description="Basic and acidic residues" evidence="1">
    <location>
        <begin position="159"/>
        <end position="179"/>
    </location>
</feature>
<feature type="region of interest" description="Disordered" evidence="1">
    <location>
        <begin position="60"/>
        <end position="81"/>
    </location>
</feature>
<evidence type="ECO:0000256" key="1">
    <source>
        <dbReference type="SAM" id="MobiDB-lite"/>
    </source>
</evidence>